<accession>A0A164Q8A0</accession>
<name>A0A164Q8A0_9AGAM</name>
<organism evidence="2 3">
    <name type="scientific">Sistotremastrum niveocremeum HHB9708</name>
    <dbReference type="NCBI Taxonomy" id="1314777"/>
    <lineage>
        <taxon>Eukaryota</taxon>
        <taxon>Fungi</taxon>
        <taxon>Dikarya</taxon>
        <taxon>Basidiomycota</taxon>
        <taxon>Agaricomycotina</taxon>
        <taxon>Agaricomycetes</taxon>
        <taxon>Sistotremastrales</taxon>
        <taxon>Sistotremastraceae</taxon>
        <taxon>Sertulicium</taxon>
        <taxon>Sertulicium niveocremeum</taxon>
    </lineage>
</organism>
<keyword evidence="3" id="KW-1185">Reference proteome</keyword>
<reference evidence="2 3" key="1">
    <citation type="journal article" date="2016" name="Mol. Biol. Evol.">
        <title>Comparative Genomics of Early-Diverging Mushroom-Forming Fungi Provides Insights into the Origins of Lignocellulose Decay Capabilities.</title>
        <authorList>
            <person name="Nagy L.G."/>
            <person name="Riley R."/>
            <person name="Tritt A."/>
            <person name="Adam C."/>
            <person name="Daum C."/>
            <person name="Floudas D."/>
            <person name="Sun H."/>
            <person name="Yadav J.S."/>
            <person name="Pangilinan J."/>
            <person name="Larsson K.H."/>
            <person name="Matsuura K."/>
            <person name="Barry K."/>
            <person name="Labutti K."/>
            <person name="Kuo R."/>
            <person name="Ohm R.A."/>
            <person name="Bhattacharya S.S."/>
            <person name="Shirouzu T."/>
            <person name="Yoshinaga Y."/>
            <person name="Martin F.M."/>
            <person name="Grigoriev I.V."/>
            <person name="Hibbett D.S."/>
        </authorList>
    </citation>
    <scope>NUCLEOTIDE SEQUENCE [LARGE SCALE GENOMIC DNA]</scope>
    <source>
        <strain evidence="2 3">HHB9708</strain>
    </source>
</reference>
<evidence type="ECO:0000313" key="3">
    <source>
        <dbReference type="Proteomes" id="UP000076722"/>
    </source>
</evidence>
<dbReference type="EMBL" id="KV419428">
    <property type="protein sequence ID" value="KZS89422.1"/>
    <property type="molecule type" value="Genomic_DNA"/>
</dbReference>
<dbReference type="Proteomes" id="UP000076722">
    <property type="component" value="Unassembled WGS sequence"/>
</dbReference>
<feature type="region of interest" description="Disordered" evidence="1">
    <location>
        <begin position="158"/>
        <end position="192"/>
    </location>
</feature>
<sequence length="209" mass="24055">MQQQPQEAPMHDDEVHPKLADAELTLKLYHKGKQYNPYLIRYTKGLALLAESLKVVMSHERARMHWRFANCKRWEADSMHVIASVRAGLHIYVTNILDDPTVFAAFEKDPISSPIIDVLTLARALRYASEVNVENLKLYARGVRDALREHVQDIVIRRHQTDEEDPDAPSPTLSEYGSNISHSSVESFRPEEEPWYEQRCALDEGTFDV</sequence>
<feature type="compositionally biased region" description="Polar residues" evidence="1">
    <location>
        <begin position="171"/>
        <end position="186"/>
    </location>
</feature>
<protein>
    <submittedName>
        <fullName evidence="2">Uncharacterized protein</fullName>
    </submittedName>
</protein>
<evidence type="ECO:0000313" key="2">
    <source>
        <dbReference type="EMBL" id="KZS89422.1"/>
    </source>
</evidence>
<gene>
    <name evidence="2" type="ORF">SISNIDRAFT_489375</name>
</gene>
<dbReference type="AlphaFoldDB" id="A0A164Q8A0"/>
<evidence type="ECO:0000256" key="1">
    <source>
        <dbReference type="SAM" id="MobiDB-lite"/>
    </source>
</evidence>
<proteinExistence type="predicted"/>